<dbReference type="PANTHER" id="PTHR47251:SF1">
    <property type="entry name" value="FINGER DOMAIN PROTEIN, PUTATIVE (AFU_ORTHOLOGUE AFUA_3G04180)-RELATED"/>
    <property type="match status" value="1"/>
</dbReference>
<evidence type="ECO:0000256" key="2">
    <source>
        <dbReference type="SAM" id="MobiDB-lite"/>
    </source>
</evidence>
<evidence type="ECO:0000256" key="1">
    <source>
        <dbReference type="PROSITE-ProRule" id="PRU00266"/>
    </source>
</evidence>
<feature type="domain" description="G-patch" evidence="4">
    <location>
        <begin position="255"/>
        <end position="300"/>
    </location>
</feature>
<organism evidence="6 7">
    <name type="scientific">Homarus americanus</name>
    <name type="common">American lobster</name>
    <dbReference type="NCBI Taxonomy" id="6706"/>
    <lineage>
        <taxon>Eukaryota</taxon>
        <taxon>Metazoa</taxon>
        <taxon>Ecdysozoa</taxon>
        <taxon>Arthropoda</taxon>
        <taxon>Crustacea</taxon>
        <taxon>Multicrustacea</taxon>
        <taxon>Malacostraca</taxon>
        <taxon>Eumalacostraca</taxon>
        <taxon>Eucarida</taxon>
        <taxon>Decapoda</taxon>
        <taxon>Pleocyemata</taxon>
        <taxon>Astacidea</taxon>
        <taxon>Nephropoidea</taxon>
        <taxon>Nephropidae</taxon>
        <taxon>Homarus</taxon>
    </lineage>
</organism>
<dbReference type="PANTHER" id="PTHR47251">
    <property type="entry name" value="FINGER DOMAIN PROTEIN, PUTATIVE (AFU_ORTHOLOGUE AFUA_3G04180)-RELATED"/>
    <property type="match status" value="1"/>
</dbReference>
<dbReference type="SUPFAM" id="SSF54768">
    <property type="entry name" value="dsRNA-binding domain-like"/>
    <property type="match status" value="1"/>
</dbReference>
<reference evidence="6" key="1">
    <citation type="journal article" date="2021" name="Sci. Adv.">
        <title>The American lobster genome reveals insights on longevity, neural, and immune adaptations.</title>
        <authorList>
            <person name="Polinski J.M."/>
            <person name="Zimin A.V."/>
            <person name="Clark K.F."/>
            <person name="Kohn A.B."/>
            <person name="Sadowski N."/>
            <person name="Timp W."/>
            <person name="Ptitsyn A."/>
            <person name="Khanna P."/>
            <person name="Romanova D.Y."/>
            <person name="Williams P."/>
            <person name="Greenwood S.J."/>
            <person name="Moroz L.L."/>
            <person name="Walt D.R."/>
            <person name="Bodnar A.G."/>
        </authorList>
    </citation>
    <scope>NUCLEOTIDE SEQUENCE</scope>
    <source>
        <strain evidence="6">GMGI-L3</strain>
    </source>
</reference>
<feature type="region of interest" description="Disordered" evidence="2">
    <location>
        <begin position="95"/>
        <end position="126"/>
    </location>
</feature>
<dbReference type="InterPro" id="IPR001374">
    <property type="entry name" value="R3H_dom"/>
</dbReference>
<gene>
    <name evidence="6" type="primary">NKRF-L</name>
    <name evidence="6" type="ORF">Hamer_G021814</name>
</gene>
<dbReference type="InterPro" id="IPR000467">
    <property type="entry name" value="G_patch_dom"/>
</dbReference>
<dbReference type="Pfam" id="PF00035">
    <property type="entry name" value="dsrm"/>
    <property type="match status" value="1"/>
</dbReference>
<dbReference type="Pfam" id="PF01424">
    <property type="entry name" value="R3H"/>
    <property type="match status" value="1"/>
</dbReference>
<feature type="domain" description="R3H" evidence="5">
    <location>
        <begin position="305"/>
        <end position="369"/>
    </location>
</feature>
<evidence type="ECO:0000259" key="4">
    <source>
        <dbReference type="PROSITE" id="PS50174"/>
    </source>
</evidence>
<keyword evidence="1" id="KW-0694">RNA-binding</keyword>
<dbReference type="PROSITE" id="PS50137">
    <property type="entry name" value="DS_RBD"/>
    <property type="match status" value="1"/>
</dbReference>
<dbReference type="EMBL" id="JAHLQT010015749">
    <property type="protein sequence ID" value="KAG7169595.1"/>
    <property type="molecule type" value="Genomic_DNA"/>
</dbReference>
<dbReference type="Gene3D" id="3.30.160.20">
    <property type="match status" value="1"/>
</dbReference>
<dbReference type="SMART" id="SM00443">
    <property type="entry name" value="G_patch"/>
    <property type="match status" value="1"/>
</dbReference>
<accession>A0A8J5MZ36</accession>
<feature type="compositionally biased region" description="Basic and acidic residues" evidence="2">
    <location>
        <begin position="1"/>
        <end position="15"/>
    </location>
</feature>
<keyword evidence="7" id="KW-1185">Reference proteome</keyword>
<dbReference type="PROSITE" id="PS51061">
    <property type="entry name" value="R3H"/>
    <property type="match status" value="1"/>
</dbReference>
<protein>
    <submittedName>
        <fullName evidence="6">NF-kappa-B-repressing factor-like</fullName>
    </submittedName>
</protein>
<proteinExistence type="predicted"/>
<evidence type="ECO:0000259" key="3">
    <source>
        <dbReference type="PROSITE" id="PS50137"/>
    </source>
</evidence>
<sequence length="395" mass="43204">MEKSKKNRPGGDQHQKKVPLAMKPLTFVKEFGSVANNDETLDRRNIELNTIDMAPPQSCDSETIRKFSANKYKAAVMQNKKDNAGPSDFNASVNQFGRGTGQRKGQSPRGRMNVGRGVTTQKQKPLAVKGNHPLSDFLVVERAYTTQNSVSQLSQSAAFSHMPMTYTQSLNGREWFVSINGVNIGTGSGDTVKEAKEAAAANALETLSHHCYTLKVLKIHAANEEVTLSEVEAGKLGPSSSAPIEGASLDKPVDNSSMGMKLLKLMGWTGGGLGKEGSGIIEPIKPAEVFGREGLGRNKETDVSVQFNNGIKRLISDYARGTGFKEIAFTADFSKEQRASIHKVARRFRLKTVSYGKGDDRYLVLSRKYSNKALIHKLLENGPTDKYQLIPPKDK</sequence>
<evidence type="ECO:0000313" key="7">
    <source>
        <dbReference type="Proteomes" id="UP000747542"/>
    </source>
</evidence>
<dbReference type="GO" id="GO:0003723">
    <property type="term" value="F:RNA binding"/>
    <property type="evidence" value="ECO:0007669"/>
    <property type="project" value="UniProtKB-UniRule"/>
</dbReference>
<name>A0A8J5MZ36_HOMAM</name>
<dbReference type="PROSITE" id="PS50174">
    <property type="entry name" value="G_PATCH"/>
    <property type="match status" value="1"/>
</dbReference>
<feature type="region of interest" description="Disordered" evidence="2">
    <location>
        <begin position="1"/>
        <end position="21"/>
    </location>
</feature>
<dbReference type="Proteomes" id="UP000747542">
    <property type="component" value="Unassembled WGS sequence"/>
</dbReference>
<comment type="caution">
    <text evidence="6">The sequence shown here is derived from an EMBL/GenBank/DDBJ whole genome shotgun (WGS) entry which is preliminary data.</text>
</comment>
<dbReference type="SUPFAM" id="SSF82708">
    <property type="entry name" value="R3H domain"/>
    <property type="match status" value="1"/>
</dbReference>
<dbReference type="Gene3D" id="3.30.1370.50">
    <property type="entry name" value="R3H-like domain"/>
    <property type="match status" value="1"/>
</dbReference>
<dbReference type="InterPro" id="IPR014720">
    <property type="entry name" value="dsRBD_dom"/>
</dbReference>
<evidence type="ECO:0000313" key="6">
    <source>
        <dbReference type="EMBL" id="KAG7169595.1"/>
    </source>
</evidence>
<dbReference type="AlphaFoldDB" id="A0A8J5MZ36"/>
<feature type="domain" description="DRBM" evidence="3">
    <location>
        <begin position="177"/>
        <end position="209"/>
    </location>
</feature>
<dbReference type="InterPro" id="IPR036867">
    <property type="entry name" value="R3H_dom_sf"/>
</dbReference>
<dbReference type="Pfam" id="PF01585">
    <property type="entry name" value="G-patch"/>
    <property type="match status" value="1"/>
</dbReference>
<evidence type="ECO:0000259" key="5">
    <source>
        <dbReference type="PROSITE" id="PS51061"/>
    </source>
</evidence>